<dbReference type="InterPro" id="IPR029052">
    <property type="entry name" value="Metallo-depent_PP-like"/>
</dbReference>
<dbReference type="Gene3D" id="3.60.21.10">
    <property type="match status" value="1"/>
</dbReference>
<sequence length="39" mass="4582">MRFAHIADCHLGGWRQPELQQLNLESFKKAIEICIEEKV</sequence>
<dbReference type="AlphaFoldDB" id="X1R562"/>
<dbReference type="EMBL" id="BARW01011700">
    <property type="protein sequence ID" value="GAI75663.1"/>
    <property type="molecule type" value="Genomic_DNA"/>
</dbReference>
<proteinExistence type="predicted"/>
<evidence type="ECO:0000313" key="1">
    <source>
        <dbReference type="EMBL" id="GAI75663.1"/>
    </source>
</evidence>
<name>X1R562_9ZZZZ</name>
<feature type="non-terminal residue" evidence="1">
    <location>
        <position position="39"/>
    </location>
</feature>
<organism evidence="1">
    <name type="scientific">marine sediment metagenome</name>
    <dbReference type="NCBI Taxonomy" id="412755"/>
    <lineage>
        <taxon>unclassified sequences</taxon>
        <taxon>metagenomes</taxon>
        <taxon>ecological metagenomes</taxon>
    </lineage>
</organism>
<dbReference type="SUPFAM" id="SSF56300">
    <property type="entry name" value="Metallo-dependent phosphatases"/>
    <property type="match status" value="1"/>
</dbReference>
<accession>X1R562</accession>
<gene>
    <name evidence="1" type="ORF">S12H4_22439</name>
</gene>
<evidence type="ECO:0008006" key="2">
    <source>
        <dbReference type="Google" id="ProtNLM"/>
    </source>
</evidence>
<comment type="caution">
    <text evidence="1">The sequence shown here is derived from an EMBL/GenBank/DDBJ whole genome shotgun (WGS) entry which is preliminary data.</text>
</comment>
<reference evidence="1" key="1">
    <citation type="journal article" date="2014" name="Front. Microbiol.">
        <title>High frequency of phylogenetically diverse reductive dehalogenase-homologous genes in deep subseafloor sedimentary metagenomes.</title>
        <authorList>
            <person name="Kawai M."/>
            <person name="Futagami T."/>
            <person name="Toyoda A."/>
            <person name="Takaki Y."/>
            <person name="Nishi S."/>
            <person name="Hori S."/>
            <person name="Arai W."/>
            <person name="Tsubouchi T."/>
            <person name="Morono Y."/>
            <person name="Uchiyama I."/>
            <person name="Ito T."/>
            <person name="Fujiyama A."/>
            <person name="Inagaki F."/>
            <person name="Takami H."/>
        </authorList>
    </citation>
    <scope>NUCLEOTIDE SEQUENCE</scope>
    <source>
        <strain evidence="1">Expedition CK06-06</strain>
    </source>
</reference>
<protein>
    <recommendedName>
        <fullName evidence="2">Calcineurin-like phosphoesterase domain-containing protein</fullName>
    </recommendedName>
</protein>